<dbReference type="EMBL" id="CABEEZ010000080">
    <property type="protein sequence ID" value="VTR35514.1"/>
    <property type="molecule type" value="Genomic_DNA"/>
</dbReference>
<dbReference type="Gene3D" id="2.40.40.20">
    <property type="match status" value="1"/>
</dbReference>
<keyword evidence="2" id="KW-0500">Molybdenum</keyword>
<protein>
    <submittedName>
        <fullName evidence="5">Trimethylamine-N-oxide reductase 2</fullName>
        <ecNumber evidence="5">1.7.2.3</ecNumber>
    </submittedName>
</protein>
<dbReference type="Pfam" id="PF01568">
    <property type="entry name" value="Molydop_binding"/>
    <property type="match status" value="1"/>
</dbReference>
<dbReference type="PANTHER" id="PTHR43742">
    <property type="entry name" value="TRIMETHYLAMINE-N-OXIDE REDUCTASE"/>
    <property type="match status" value="1"/>
</dbReference>
<dbReference type="SUPFAM" id="SSF50692">
    <property type="entry name" value="ADC-like"/>
    <property type="match status" value="1"/>
</dbReference>
<dbReference type="GO" id="GO:0030151">
    <property type="term" value="F:molybdenum ion binding"/>
    <property type="evidence" value="ECO:0007669"/>
    <property type="project" value="TreeGrafter"/>
</dbReference>
<reference evidence="5" key="1">
    <citation type="submission" date="2019-05" db="EMBL/GenBank/DDBJ databases">
        <authorList>
            <consortium name="Pathogen Informatics"/>
        </authorList>
    </citation>
    <scope>NUCLEOTIDE SEQUENCE [LARGE SCALE GENOMIC DNA]</scope>
    <source>
        <strain evidence="5">NCTC12965</strain>
    </source>
</reference>
<dbReference type="GO" id="GO:0043546">
    <property type="term" value="F:molybdopterin cofactor binding"/>
    <property type="evidence" value="ECO:0007669"/>
    <property type="project" value="InterPro"/>
</dbReference>
<dbReference type="AlphaFoldDB" id="A0A4U9UZ02"/>
<dbReference type="InterPro" id="IPR009010">
    <property type="entry name" value="Asp_de-COase-like_dom_sf"/>
</dbReference>
<evidence type="ECO:0000256" key="2">
    <source>
        <dbReference type="ARBA" id="ARBA00022505"/>
    </source>
</evidence>
<dbReference type="GO" id="GO:0050626">
    <property type="term" value="F:trimethylamine-N-oxide reductase (cytochrome c) activity"/>
    <property type="evidence" value="ECO:0007669"/>
    <property type="project" value="UniProtKB-EC"/>
</dbReference>
<feature type="domain" description="Molybdopterin dinucleotide-binding" evidence="4">
    <location>
        <begin position="5"/>
        <end position="67"/>
    </location>
</feature>
<dbReference type="InterPro" id="IPR006657">
    <property type="entry name" value="MoPterin_dinucl-bd_dom"/>
</dbReference>
<dbReference type="PANTHER" id="PTHR43742:SF10">
    <property type="entry name" value="TRIMETHYLAMINE-N-OXIDE REDUCTASE 2"/>
    <property type="match status" value="1"/>
</dbReference>
<evidence type="ECO:0000313" key="5">
    <source>
        <dbReference type="EMBL" id="VTR35514.1"/>
    </source>
</evidence>
<dbReference type="GO" id="GO:0030288">
    <property type="term" value="C:outer membrane-bounded periplasmic space"/>
    <property type="evidence" value="ECO:0007669"/>
    <property type="project" value="TreeGrafter"/>
</dbReference>
<dbReference type="GO" id="GO:0009061">
    <property type="term" value="P:anaerobic respiration"/>
    <property type="evidence" value="ECO:0007669"/>
    <property type="project" value="TreeGrafter"/>
</dbReference>
<gene>
    <name evidence="5" type="primary">torZ_1</name>
    <name evidence="5" type="ORF">NCTC12965_03804</name>
</gene>
<comment type="cofactor">
    <cofactor evidence="1">
        <name>Mo-bis(molybdopterin guanine dinucleotide)</name>
        <dbReference type="ChEBI" id="CHEBI:60539"/>
    </cofactor>
</comment>
<accession>A0A4U9UZ02</accession>
<keyword evidence="3 5" id="KW-0560">Oxidoreductase</keyword>
<sequence>MAVADREAILIHPEDAKSRNITNGDLVRAFNDRGQILVGAIVSEDVRQVRCGSAEGAWLRSGRSVNAGQSVRTATSTA</sequence>
<proteinExistence type="predicted"/>
<name>A0A4U9UZ02_SERFO</name>
<evidence type="ECO:0000256" key="3">
    <source>
        <dbReference type="ARBA" id="ARBA00023002"/>
    </source>
</evidence>
<dbReference type="InterPro" id="IPR050612">
    <property type="entry name" value="Prok_Mopterin_Oxidored"/>
</dbReference>
<organism evidence="5">
    <name type="scientific">Serratia fonticola</name>
    <dbReference type="NCBI Taxonomy" id="47917"/>
    <lineage>
        <taxon>Bacteria</taxon>
        <taxon>Pseudomonadati</taxon>
        <taxon>Pseudomonadota</taxon>
        <taxon>Gammaproteobacteria</taxon>
        <taxon>Enterobacterales</taxon>
        <taxon>Yersiniaceae</taxon>
        <taxon>Serratia</taxon>
    </lineage>
</organism>
<evidence type="ECO:0000256" key="1">
    <source>
        <dbReference type="ARBA" id="ARBA00001942"/>
    </source>
</evidence>
<dbReference type="GO" id="GO:0009055">
    <property type="term" value="F:electron transfer activity"/>
    <property type="evidence" value="ECO:0007669"/>
    <property type="project" value="TreeGrafter"/>
</dbReference>
<dbReference type="EC" id="1.7.2.3" evidence="5"/>
<evidence type="ECO:0000259" key="4">
    <source>
        <dbReference type="Pfam" id="PF01568"/>
    </source>
</evidence>